<keyword evidence="3" id="KW-1185">Reference proteome</keyword>
<dbReference type="EMBL" id="CP022540">
    <property type="protein sequence ID" value="ASP21739.1"/>
    <property type="molecule type" value="Genomic_DNA"/>
</dbReference>
<sequence length="159" mass="18094">MTQFHLAEFNIGTLRYDWDDPRVADFQNNLDKVFAIAERADGYVWHLKGPEMEAAQLDCTGPLGGNPRTASTLSVWRDLAALEHFVWKTVHKRFYDRRAEWYGPQTAWGGVRLVMWWVPHGHIPTITEAAARLTQLARDGDSDTAFGWDYARSTWGGAA</sequence>
<reference evidence="2 3" key="1">
    <citation type="submission" date="2017-07" db="EMBL/GenBank/DDBJ databases">
        <title>Genome Sequence of Antarctobacter heliothermus Strain SMS3 Isolated from a culture of the Diatom Skeletonema marinoi.</title>
        <authorList>
            <person name="Topel M."/>
            <person name="Pinder M.I.M."/>
            <person name="Johansson O.N."/>
            <person name="Kourtchenko O."/>
            <person name="Godhe A."/>
            <person name="Clarke A.K."/>
        </authorList>
    </citation>
    <scope>NUCLEOTIDE SEQUENCE [LARGE SCALE GENOMIC DNA]</scope>
    <source>
        <strain evidence="2 3">SMS3</strain>
    </source>
</reference>
<gene>
    <name evidence="2" type="ORF">ANTHELSMS3_03087</name>
</gene>
<evidence type="ECO:0000259" key="1">
    <source>
        <dbReference type="Pfam" id="PF11695"/>
    </source>
</evidence>
<feature type="domain" description="DUF3291" evidence="1">
    <location>
        <begin position="6"/>
        <end position="149"/>
    </location>
</feature>
<proteinExistence type="predicted"/>
<dbReference type="OrthoDB" id="2376237at2"/>
<dbReference type="InterPro" id="IPR011008">
    <property type="entry name" value="Dimeric_a/b-barrel"/>
</dbReference>
<dbReference type="RefSeq" id="WP_094035610.1">
    <property type="nucleotide sequence ID" value="NZ_CP022540.1"/>
</dbReference>
<protein>
    <recommendedName>
        <fullName evidence="1">DUF3291 domain-containing protein</fullName>
    </recommendedName>
</protein>
<dbReference type="Proteomes" id="UP000203589">
    <property type="component" value="Chromosome"/>
</dbReference>
<organism evidence="2 3">
    <name type="scientific">Antarctobacter heliothermus</name>
    <dbReference type="NCBI Taxonomy" id="74033"/>
    <lineage>
        <taxon>Bacteria</taxon>
        <taxon>Pseudomonadati</taxon>
        <taxon>Pseudomonadota</taxon>
        <taxon>Alphaproteobacteria</taxon>
        <taxon>Rhodobacterales</taxon>
        <taxon>Roseobacteraceae</taxon>
        <taxon>Antarctobacter</taxon>
    </lineage>
</organism>
<name>A0A222E696_9RHOB</name>
<dbReference type="AlphaFoldDB" id="A0A222E696"/>
<dbReference type="InterPro" id="IPR021708">
    <property type="entry name" value="DUF3291"/>
</dbReference>
<accession>A0A222E696</accession>
<evidence type="ECO:0000313" key="3">
    <source>
        <dbReference type="Proteomes" id="UP000203589"/>
    </source>
</evidence>
<dbReference type="KEGG" id="aht:ANTHELSMS3_03087"/>
<dbReference type="Pfam" id="PF11695">
    <property type="entry name" value="DUF3291"/>
    <property type="match status" value="1"/>
</dbReference>
<evidence type="ECO:0000313" key="2">
    <source>
        <dbReference type="EMBL" id="ASP21739.1"/>
    </source>
</evidence>
<dbReference type="SUPFAM" id="SSF54909">
    <property type="entry name" value="Dimeric alpha+beta barrel"/>
    <property type="match status" value="1"/>
</dbReference>